<evidence type="ECO:0000256" key="1">
    <source>
        <dbReference type="SAM" id="Phobius"/>
    </source>
</evidence>
<keyword evidence="1" id="KW-0812">Transmembrane</keyword>
<dbReference type="EMBL" id="JACOGA010000009">
    <property type="protein sequence ID" value="MBC3874024.1"/>
    <property type="molecule type" value="Genomic_DNA"/>
</dbReference>
<keyword evidence="1" id="KW-0472">Membrane</keyword>
<feature type="transmembrane region" description="Helical" evidence="1">
    <location>
        <begin position="49"/>
        <end position="69"/>
    </location>
</feature>
<gene>
    <name evidence="2" type="ORF">H8K55_10505</name>
</gene>
<dbReference type="Proteomes" id="UP000624279">
    <property type="component" value="Unassembled WGS sequence"/>
</dbReference>
<comment type="caution">
    <text evidence="2">The sequence shown here is derived from an EMBL/GenBank/DDBJ whole genome shotgun (WGS) entry which is preliminary data.</text>
</comment>
<keyword evidence="3" id="KW-1185">Reference proteome</keyword>
<sequence>MTKATQPTRFKESQVIQPILRLVKAENFEFESIRVQVWSGVGENSWGDILLAFRWLIGGLVFVALRWWWVKR</sequence>
<proteinExistence type="predicted"/>
<evidence type="ECO:0000313" key="3">
    <source>
        <dbReference type="Proteomes" id="UP000624279"/>
    </source>
</evidence>
<protein>
    <submittedName>
        <fullName evidence="2">Uncharacterized protein</fullName>
    </submittedName>
</protein>
<dbReference type="RefSeq" id="WP_186942062.1">
    <property type="nucleotide sequence ID" value="NZ_JACOGA010000009.1"/>
</dbReference>
<keyword evidence="1" id="KW-1133">Transmembrane helix</keyword>
<organism evidence="2 3">
    <name type="scientific">Undibacterium flavidum</name>
    <dbReference type="NCBI Taxonomy" id="2762297"/>
    <lineage>
        <taxon>Bacteria</taxon>
        <taxon>Pseudomonadati</taxon>
        <taxon>Pseudomonadota</taxon>
        <taxon>Betaproteobacteria</taxon>
        <taxon>Burkholderiales</taxon>
        <taxon>Oxalobacteraceae</taxon>
        <taxon>Undibacterium</taxon>
    </lineage>
</organism>
<reference evidence="2 3" key="1">
    <citation type="submission" date="2020-08" db="EMBL/GenBank/DDBJ databases">
        <title>Novel species isolated from subtropical streams in China.</title>
        <authorList>
            <person name="Lu H."/>
        </authorList>
    </citation>
    <scope>NUCLEOTIDE SEQUENCE [LARGE SCALE GENOMIC DNA]</scope>
    <source>
        <strain evidence="2 3">LX15W</strain>
    </source>
</reference>
<evidence type="ECO:0000313" key="2">
    <source>
        <dbReference type="EMBL" id="MBC3874024.1"/>
    </source>
</evidence>
<accession>A0ABR6YBK5</accession>
<name>A0ABR6YBK5_9BURK</name>